<evidence type="ECO:0000313" key="10">
    <source>
        <dbReference type="Proteomes" id="UP000190230"/>
    </source>
</evidence>
<dbReference type="InterPro" id="IPR023193">
    <property type="entry name" value="EPSP_synthase_CS"/>
</dbReference>
<feature type="binding site" evidence="7">
    <location>
        <position position="98"/>
    </location>
    <ligand>
        <name>phosphoenolpyruvate</name>
        <dbReference type="ChEBI" id="CHEBI:58702"/>
    </ligand>
</feature>
<protein>
    <recommendedName>
        <fullName evidence="7">3-phosphoshikimate 1-carboxyvinyltransferase</fullName>
        <ecNumber evidence="7">2.5.1.19</ecNumber>
    </recommendedName>
    <alternativeName>
        <fullName evidence="7">5-enolpyruvylshikimate-3-phosphate synthase</fullName>
        <shortName evidence="7">EPSP synthase</shortName>
        <shortName evidence="7">EPSPS</shortName>
    </alternativeName>
</protein>
<name>A0A1T5DTB8_9FLAO</name>
<keyword evidence="4 7" id="KW-0808">Transferase</keyword>
<evidence type="ECO:0000259" key="8">
    <source>
        <dbReference type="Pfam" id="PF00275"/>
    </source>
</evidence>
<comment type="caution">
    <text evidence="7">Lacks conserved residue(s) required for the propagation of feature annotation.</text>
</comment>
<accession>A0A1T5DTB8</accession>
<organism evidence="9 10">
    <name type="scientific">Salegentibacter holothuriorum</name>
    <dbReference type="NCBI Taxonomy" id="241145"/>
    <lineage>
        <taxon>Bacteria</taxon>
        <taxon>Pseudomonadati</taxon>
        <taxon>Bacteroidota</taxon>
        <taxon>Flavobacteriia</taxon>
        <taxon>Flavobacteriales</taxon>
        <taxon>Flavobacteriaceae</taxon>
        <taxon>Salegentibacter</taxon>
    </lineage>
</organism>
<comment type="pathway">
    <text evidence="1 7">Metabolic intermediate biosynthesis; chorismate biosynthesis; chorismate from D-erythrose 4-phosphate and phosphoenolpyruvate: step 6/7.</text>
</comment>
<feature type="domain" description="Enolpyruvate transferase" evidence="8">
    <location>
        <begin position="57"/>
        <end position="396"/>
    </location>
</feature>
<dbReference type="UniPathway" id="UPA00053">
    <property type="reaction ID" value="UER00089"/>
</dbReference>
<feature type="binding site" evidence="7">
    <location>
        <position position="364"/>
    </location>
    <ligand>
        <name>phosphoenolpyruvate</name>
        <dbReference type="ChEBI" id="CHEBI:58702"/>
    </ligand>
</feature>
<reference evidence="10" key="1">
    <citation type="submission" date="2017-02" db="EMBL/GenBank/DDBJ databases">
        <authorList>
            <person name="Varghese N."/>
            <person name="Submissions S."/>
        </authorList>
    </citation>
    <scope>NUCLEOTIDE SEQUENCE [LARGE SCALE GENOMIC DNA]</scope>
    <source>
        <strain evidence="10">DSM 23405</strain>
    </source>
</reference>
<dbReference type="STRING" id="241145.SAMN05660776_2777"/>
<dbReference type="RefSeq" id="WP_079721621.1">
    <property type="nucleotide sequence ID" value="NZ_FUYY01000006.1"/>
</dbReference>
<feature type="binding site" evidence="7">
    <location>
        <position position="69"/>
    </location>
    <ligand>
        <name>phosphoenolpyruvate</name>
        <dbReference type="ChEBI" id="CHEBI:58702"/>
    </ligand>
</feature>
<gene>
    <name evidence="7" type="primary">aroA</name>
    <name evidence="9" type="ORF">SAMN05660776_2777</name>
</gene>
<dbReference type="InterPro" id="IPR006264">
    <property type="entry name" value="EPSP_synthase"/>
</dbReference>
<comment type="similarity">
    <text evidence="2 7">Belongs to the EPSP synthase family.</text>
</comment>
<sequence length="407" mass="45363">MNLEISNTKKHLSGNIKITGSKSESNRLLILRALYPNLEINNLSNSDDTHYLQKALKSEDELIDIHHAGTAMRFLTAYFATVEGREVVLTGSKRMKERPVKLLVDALKTMGADISYENNEGYPPIRIKGRKLEAKTVSLEANISSQYISALMLTAPSLPNGLEINLEGTITSTPYIKMTLELLQRAGISGTFEGNTIKIEPAKQLKNLTLAVESDWSSASYYYSLAAISESAELKLSTYRETSLQGDSCLAEIYKQFGVTTKFEHDYIILEKLPGGKPKKIKENLQNAPDIAQTIAVTCLALNVPCYLTGLHTLKIKETDRLEALKAEIEKFGSKVTVTQDSLELFPEEEFLENVSVATYNDHRMAMAFAPLGLKVPFEIEDAGVVSKSYPGFWEDFQKLNFEIKKC</sequence>
<feature type="binding site" evidence="7">
    <location>
        <position position="146"/>
    </location>
    <ligand>
        <name>3-phosphoshikimate</name>
        <dbReference type="ChEBI" id="CHEBI:145989"/>
    </ligand>
</feature>
<evidence type="ECO:0000256" key="4">
    <source>
        <dbReference type="ARBA" id="ARBA00022679"/>
    </source>
</evidence>
<feature type="binding site" evidence="7">
    <location>
        <position position="22"/>
    </location>
    <ligand>
        <name>3-phosphoshikimate</name>
        <dbReference type="ChEBI" id="CHEBI:145989"/>
    </ligand>
</feature>
<evidence type="ECO:0000256" key="3">
    <source>
        <dbReference type="ARBA" id="ARBA00022605"/>
    </source>
</evidence>
<feature type="binding site" evidence="7">
    <location>
        <position position="388"/>
    </location>
    <ligand>
        <name>phosphoenolpyruvate</name>
        <dbReference type="ChEBI" id="CHEBI:58702"/>
    </ligand>
</feature>
<dbReference type="NCBIfam" id="TIGR01356">
    <property type="entry name" value="aroA"/>
    <property type="match status" value="1"/>
</dbReference>
<dbReference type="Gene3D" id="3.65.10.10">
    <property type="entry name" value="Enolpyruvate transferase domain"/>
    <property type="match status" value="2"/>
</dbReference>
<comment type="subunit">
    <text evidence="7">Monomer.</text>
</comment>
<feature type="binding site" evidence="7">
    <location>
        <position position="290"/>
    </location>
    <ligand>
        <name>3-phosphoshikimate</name>
        <dbReference type="ChEBI" id="CHEBI:145989"/>
    </ligand>
</feature>
<keyword evidence="7" id="KW-0963">Cytoplasm</keyword>
<dbReference type="GO" id="GO:0009073">
    <property type="term" value="P:aromatic amino acid family biosynthetic process"/>
    <property type="evidence" value="ECO:0007669"/>
    <property type="project" value="UniProtKB-KW"/>
</dbReference>
<dbReference type="GO" id="GO:0003866">
    <property type="term" value="F:3-phosphoshikimate 1-carboxyvinyltransferase activity"/>
    <property type="evidence" value="ECO:0007669"/>
    <property type="project" value="UniProtKB-UniRule"/>
</dbReference>
<evidence type="ECO:0000256" key="1">
    <source>
        <dbReference type="ARBA" id="ARBA00004811"/>
    </source>
</evidence>
<keyword evidence="5 7" id="KW-0057">Aromatic amino acid biosynthesis</keyword>
<dbReference type="Pfam" id="PF00275">
    <property type="entry name" value="EPSP_synthase"/>
    <property type="match status" value="1"/>
</dbReference>
<dbReference type="HAMAP" id="MF_00210">
    <property type="entry name" value="EPSP_synth"/>
    <property type="match status" value="1"/>
</dbReference>
<dbReference type="GO" id="GO:0008652">
    <property type="term" value="P:amino acid biosynthetic process"/>
    <property type="evidence" value="ECO:0007669"/>
    <property type="project" value="UniProtKB-KW"/>
</dbReference>
<feature type="binding site" evidence="7">
    <location>
        <position position="172"/>
    </location>
    <ligand>
        <name>3-phosphoshikimate</name>
        <dbReference type="ChEBI" id="CHEBI:145989"/>
    </ligand>
</feature>
<dbReference type="PANTHER" id="PTHR21090:SF5">
    <property type="entry name" value="PENTAFUNCTIONAL AROM POLYPEPTIDE"/>
    <property type="match status" value="1"/>
</dbReference>
<evidence type="ECO:0000313" key="9">
    <source>
        <dbReference type="EMBL" id="SKB74643.1"/>
    </source>
</evidence>
<feature type="binding site" evidence="7">
    <location>
        <position position="321"/>
    </location>
    <ligand>
        <name>phosphoenolpyruvate</name>
        <dbReference type="ChEBI" id="CHEBI:58702"/>
    </ligand>
</feature>
<dbReference type="PIRSF" id="PIRSF000505">
    <property type="entry name" value="EPSPS"/>
    <property type="match status" value="1"/>
</dbReference>
<evidence type="ECO:0000256" key="6">
    <source>
        <dbReference type="ARBA" id="ARBA00044633"/>
    </source>
</evidence>
<dbReference type="PROSITE" id="PS00885">
    <property type="entry name" value="EPSP_SYNTHASE_2"/>
    <property type="match status" value="1"/>
</dbReference>
<feature type="binding site" evidence="7">
    <location>
        <position position="145"/>
    </location>
    <ligand>
        <name>3-phosphoshikimate</name>
        <dbReference type="ChEBI" id="CHEBI:145989"/>
    </ligand>
</feature>
<feature type="binding site" evidence="7">
    <location>
        <position position="146"/>
    </location>
    <ligand>
        <name>phosphoenolpyruvate</name>
        <dbReference type="ChEBI" id="CHEBI:58702"/>
    </ligand>
</feature>
<evidence type="ECO:0000256" key="7">
    <source>
        <dbReference type="HAMAP-Rule" id="MF_00210"/>
    </source>
</evidence>
<comment type="subcellular location">
    <subcellularLocation>
        <location evidence="7">Cytoplasm</location>
    </subcellularLocation>
</comment>
<dbReference type="SUPFAM" id="SSF55205">
    <property type="entry name" value="EPT/RTPC-like"/>
    <property type="match status" value="1"/>
</dbReference>
<keyword evidence="10" id="KW-1185">Reference proteome</keyword>
<proteinExistence type="inferred from homology"/>
<dbReference type="InterPro" id="IPR036968">
    <property type="entry name" value="Enolpyruvate_Tfrase_sf"/>
</dbReference>
<feature type="binding site" evidence="7">
    <location>
        <position position="27"/>
    </location>
    <ligand>
        <name>3-phosphoshikimate</name>
        <dbReference type="ChEBI" id="CHEBI:145989"/>
    </ligand>
</feature>
<feature type="active site" description="Proton acceptor" evidence="7">
    <location>
        <position position="290"/>
    </location>
</feature>
<dbReference type="CDD" id="cd01556">
    <property type="entry name" value="EPSP_synthase"/>
    <property type="match status" value="1"/>
</dbReference>
<feature type="binding site" evidence="7">
    <location>
        <position position="317"/>
    </location>
    <ligand>
        <name>3-phosphoshikimate</name>
        <dbReference type="ChEBI" id="CHEBI:145989"/>
    </ligand>
</feature>
<keyword evidence="3 7" id="KW-0028">Amino-acid biosynthesis</keyword>
<dbReference type="OrthoDB" id="9809920at2"/>
<comment type="catalytic activity">
    <reaction evidence="6">
        <text>3-phosphoshikimate + phosphoenolpyruvate = 5-O-(1-carboxyvinyl)-3-phosphoshikimate + phosphate</text>
        <dbReference type="Rhea" id="RHEA:21256"/>
        <dbReference type="ChEBI" id="CHEBI:43474"/>
        <dbReference type="ChEBI" id="CHEBI:57701"/>
        <dbReference type="ChEBI" id="CHEBI:58702"/>
        <dbReference type="ChEBI" id="CHEBI:145989"/>
        <dbReference type="EC" id="2.5.1.19"/>
    </reaction>
    <physiologicalReaction direction="left-to-right" evidence="6">
        <dbReference type="Rhea" id="RHEA:21257"/>
    </physiologicalReaction>
</comment>
<dbReference type="GO" id="GO:0005737">
    <property type="term" value="C:cytoplasm"/>
    <property type="evidence" value="ECO:0007669"/>
    <property type="project" value="UniProtKB-SubCell"/>
</dbReference>
<dbReference type="InterPro" id="IPR013792">
    <property type="entry name" value="RNA3'P_cycl/enolpyr_Trfase_a/b"/>
</dbReference>
<dbReference type="EMBL" id="FUYY01000006">
    <property type="protein sequence ID" value="SKB74643.1"/>
    <property type="molecule type" value="Genomic_DNA"/>
</dbReference>
<comment type="function">
    <text evidence="7">Catalyzes the transfer of the enolpyruvyl moiety of phosphoenolpyruvate (PEP) to the 5-hydroxyl of shikimate-3-phosphate (S3P) to produce enolpyruvyl shikimate-3-phosphate and inorganic phosphate.</text>
</comment>
<feature type="binding site" evidence="7">
    <location>
        <position position="23"/>
    </location>
    <ligand>
        <name>3-phosphoshikimate</name>
        <dbReference type="ChEBI" id="CHEBI:145989"/>
    </ligand>
</feature>
<feature type="binding site" evidence="7">
    <location>
        <position position="22"/>
    </location>
    <ligand>
        <name>phosphoenolpyruvate</name>
        <dbReference type="ChEBI" id="CHEBI:58702"/>
    </ligand>
</feature>
<dbReference type="GO" id="GO:0009423">
    <property type="term" value="P:chorismate biosynthetic process"/>
    <property type="evidence" value="ECO:0007669"/>
    <property type="project" value="UniProtKB-UniRule"/>
</dbReference>
<dbReference type="EC" id="2.5.1.19" evidence="7"/>
<dbReference type="AlphaFoldDB" id="A0A1T5DTB8"/>
<evidence type="ECO:0000256" key="5">
    <source>
        <dbReference type="ARBA" id="ARBA00023141"/>
    </source>
</evidence>
<feature type="binding site" evidence="7">
    <location>
        <position position="144"/>
    </location>
    <ligand>
        <name>3-phosphoshikimate</name>
        <dbReference type="ChEBI" id="CHEBI:145989"/>
    </ligand>
</feature>
<dbReference type="InterPro" id="IPR001986">
    <property type="entry name" value="Enolpyruvate_Tfrase_dom"/>
</dbReference>
<dbReference type="Proteomes" id="UP000190230">
    <property type="component" value="Unassembled WGS sequence"/>
</dbReference>
<evidence type="ECO:0000256" key="2">
    <source>
        <dbReference type="ARBA" id="ARBA00009948"/>
    </source>
</evidence>
<dbReference type="PANTHER" id="PTHR21090">
    <property type="entry name" value="AROM/DEHYDROQUINATE SYNTHASE"/>
    <property type="match status" value="1"/>
</dbReference>